<dbReference type="Gene3D" id="3.30.565.10">
    <property type="entry name" value="Histidine kinase-like ATPase, C-terminal domain"/>
    <property type="match status" value="1"/>
</dbReference>
<dbReference type="CDD" id="cd00130">
    <property type="entry name" value="PAS"/>
    <property type="match status" value="1"/>
</dbReference>
<dbReference type="InterPro" id="IPR005467">
    <property type="entry name" value="His_kinase_dom"/>
</dbReference>
<dbReference type="InterPro" id="IPR013655">
    <property type="entry name" value="PAS_fold_3"/>
</dbReference>
<feature type="domain" description="PAC" evidence="10">
    <location>
        <begin position="1"/>
        <end position="17"/>
    </location>
</feature>
<keyword evidence="5" id="KW-0808">Transferase</keyword>
<dbReference type="EC" id="2.7.13.3" evidence="3"/>
<keyword evidence="4" id="KW-0597">Phosphoprotein</keyword>
<evidence type="ECO:0000313" key="12">
    <source>
        <dbReference type="Proteomes" id="UP000185860"/>
    </source>
</evidence>
<dbReference type="STRING" id="454136.NIES2119_11625"/>
<dbReference type="InterPro" id="IPR000014">
    <property type="entry name" value="PAS"/>
</dbReference>
<dbReference type="InterPro" id="IPR035965">
    <property type="entry name" value="PAS-like_dom_sf"/>
</dbReference>
<feature type="domain" description="Phytochrome chromophore attachment site" evidence="7">
    <location>
        <begin position="174"/>
        <end position="311"/>
    </location>
</feature>
<dbReference type="SUPFAM" id="SSF47384">
    <property type="entry name" value="Homodimeric domain of signal transducing histidine kinase"/>
    <property type="match status" value="1"/>
</dbReference>
<organism evidence="11 12">
    <name type="scientific">[Phormidium ambiguum] IAM M-71</name>
    <dbReference type="NCBI Taxonomy" id="454136"/>
    <lineage>
        <taxon>Bacteria</taxon>
        <taxon>Bacillati</taxon>
        <taxon>Cyanobacteriota</taxon>
        <taxon>Cyanophyceae</taxon>
        <taxon>Oscillatoriophycideae</taxon>
        <taxon>Aerosakkonematales</taxon>
        <taxon>Aerosakkonemataceae</taxon>
        <taxon>Floridanema</taxon>
    </lineage>
</organism>
<dbReference type="CDD" id="cd00082">
    <property type="entry name" value="HisKA"/>
    <property type="match status" value="1"/>
</dbReference>
<feature type="domain" description="Histidine kinase" evidence="8">
    <location>
        <begin position="529"/>
        <end position="769"/>
    </location>
</feature>
<dbReference type="SMART" id="SM00387">
    <property type="entry name" value="HATPase_c"/>
    <property type="match status" value="1"/>
</dbReference>
<dbReference type="InterPro" id="IPR016132">
    <property type="entry name" value="Phyto_chromo_attachment"/>
</dbReference>
<dbReference type="InterPro" id="IPR029016">
    <property type="entry name" value="GAF-like_dom_sf"/>
</dbReference>
<evidence type="ECO:0000256" key="1">
    <source>
        <dbReference type="ARBA" id="ARBA00000085"/>
    </source>
</evidence>
<dbReference type="PROSITE" id="PS50046">
    <property type="entry name" value="PHYTOCHROME_2"/>
    <property type="match status" value="1"/>
</dbReference>
<keyword evidence="5" id="KW-0418">Kinase</keyword>
<dbReference type="Gene3D" id="3.30.450.40">
    <property type="match status" value="2"/>
</dbReference>
<name>A0A1U7IL71_9CYAN</name>
<evidence type="ECO:0000259" key="9">
    <source>
        <dbReference type="PROSITE" id="PS50112"/>
    </source>
</evidence>
<dbReference type="GO" id="GO:0000155">
    <property type="term" value="F:phosphorelay sensor kinase activity"/>
    <property type="evidence" value="ECO:0007669"/>
    <property type="project" value="InterPro"/>
</dbReference>
<feature type="domain" description="PAS" evidence="9">
    <location>
        <begin position="18"/>
        <end position="83"/>
    </location>
</feature>
<dbReference type="Gene3D" id="1.10.287.130">
    <property type="match status" value="1"/>
</dbReference>
<dbReference type="PROSITE" id="PS50112">
    <property type="entry name" value="PAS"/>
    <property type="match status" value="1"/>
</dbReference>
<sequence>MVKDITERKQVEIALQRSEAKLRDIFNSAIAGIISARVYRDRTWDYEYISSGCEQIFGYTVAELMANPMDWSSQVHPDDLESLILPSLDIIFAEESTQFEYRYYHKKDLSLRWILVHFTSRYDASSDCWIVTKVHIDITDRKQGEQERTRLVHQQAERERLISTITNRVRRSLDIPNILNTTVAEVRQFLQTDRVLIYRFTSDESGCVIAESTGDGWPSILGRKSQESGLTQTQCITPYTQRKIKNTTDSFYGNLPECFLTLLSEIQVKANLVLGIFEGEKVWGLLVAQQCDRPRIWQPEEINLLQQLADQVAIAIQQAELYQQVQHLNTNLELQVVERTAQLQQALDFEALLRRITDKVRDSLDEQQILQTAVEELAVVLNLLCCDAAFYNLEKQIITVVYESLRSDMMSAKGMTLAIAQMPEVHQQILQGNYVHFCPALPKENIIRLRNYQFTILGCPLIDETGVFGNLWLFRSADESFSNAEIRLVEQVATQCAIALRQSRLYQSIQAQVQELERLNHLKDDFLSTVSHELRSPMANIKMALQMLEIMFERTNNTGSESDLANHQVILHQKTFAKILQYFQILNQESHREITLINDLLDLTRLDARAIPITWSPINLQIWIPHVAEPFIQRTQQYEQELKIDIPETLAPLVSDLTSLERIITELLHNACKYTPTQGTISISAQLAMNSPDRVILTISNSGVEIPPSEWERIFDKFYRIPNTDPWKHGGTGLGLALVKKLVEYLGGTIQVNSRNYQTNFIITLPLQPDDWEN</sequence>
<reference evidence="11 12" key="1">
    <citation type="submission" date="2016-11" db="EMBL/GenBank/DDBJ databases">
        <title>Draft Genome Sequences of Nine Cyanobacterial Strains from Diverse Habitats.</title>
        <authorList>
            <person name="Zhu T."/>
            <person name="Hou S."/>
            <person name="Lu X."/>
            <person name="Hess W.R."/>
        </authorList>
    </citation>
    <scope>NUCLEOTIDE SEQUENCE [LARGE SCALE GENOMIC DNA]</scope>
    <source>
        <strain evidence="11 12">IAM M-71</strain>
    </source>
</reference>
<dbReference type="SUPFAM" id="SSF55874">
    <property type="entry name" value="ATPase domain of HSP90 chaperone/DNA topoisomerase II/histidine kinase"/>
    <property type="match status" value="1"/>
</dbReference>
<evidence type="ECO:0000259" key="10">
    <source>
        <dbReference type="PROSITE" id="PS50113"/>
    </source>
</evidence>
<dbReference type="InterPro" id="IPR003018">
    <property type="entry name" value="GAF"/>
</dbReference>
<gene>
    <name evidence="11" type="ORF">NIES2119_11625</name>
</gene>
<dbReference type="EMBL" id="MRCE01000010">
    <property type="protein sequence ID" value="OKH37936.1"/>
    <property type="molecule type" value="Genomic_DNA"/>
</dbReference>
<evidence type="ECO:0000256" key="2">
    <source>
        <dbReference type="ARBA" id="ARBA00006402"/>
    </source>
</evidence>
<dbReference type="Pfam" id="PF08447">
    <property type="entry name" value="PAS_3"/>
    <property type="match status" value="1"/>
</dbReference>
<comment type="similarity">
    <text evidence="2">In the N-terminal section; belongs to the phytochrome family.</text>
</comment>
<dbReference type="InterPro" id="IPR003594">
    <property type="entry name" value="HATPase_dom"/>
</dbReference>
<evidence type="ECO:0000256" key="3">
    <source>
        <dbReference type="ARBA" id="ARBA00012438"/>
    </source>
</evidence>
<protein>
    <recommendedName>
        <fullName evidence="3">histidine kinase</fullName>
        <ecNumber evidence="3">2.7.13.3</ecNumber>
    </recommendedName>
</protein>
<evidence type="ECO:0000256" key="4">
    <source>
        <dbReference type="ARBA" id="ARBA00022553"/>
    </source>
</evidence>
<proteinExistence type="inferred from homology"/>
<evidence type="ECO:0000259" key="8">
    <source>
        <dbReference type="PROSITE" id="PS50109"/>
    </source>
</evidence>
<dbReference type="SUPFAM" id="SSF55785">
    <property type="entry name" value="PYP-like sensor domain (PAS domain)"/>
    <property type="match status" value="1"/>
</dbReference>
<dbReference type="Pfam" id="PF00512">
    <property type="entry name" value="HisKA"/>
    <property type="match status" value="1"/>
</dbReference>
<dbReference type="SUPFAM" id="SSF55781">
    <property type="entry name" value="GAF domain-like"/>
    <property type="match status" value="2"/>
</dbReference>
<dbReference type="SMART" id="SM00388">
    <property type="entry name" value="HisKA"/>
    <property type="match status" value="1"/>
</dbReference>
<evidence type="ECO:0000256" key="5">
    <source>
        <dbReference type="ARBA" id="ARBA00022777"/>
    </source>
</evidence>
<dbReference type="Pfam" id="PF01590">
    <property type="entry name" value="GAF"/>
    <property type="match status" value="2"/>
</dbReference>
<keyword evidence="6" id="KW-0902">Two-component regulatory system</keyword>
<dbReference type="PRINTS" id="PR00344">
    <property type="entry name" value="BCTRLSENSOR"/>
</dbReference>
<dbReference type="PROSITE" id="PS50113">
    <property type="entry name" value="PAC"/>
    <property type="match status" value="2"/>
</dbReference>
<dbReference type="SMART" id="SM00065">
    <property type="entry name" value="GAF"/>
    <property type="match status" value="2"/>
</dbReference>
<dbReference type="NCBIfam" id="TIGR00229">
    <property type="entry name" value="sensory_box"/>
    <property type="match status" value="1"/>
</dbReference>
<comment type="caution">
    <text evidence="11">The sequence shown here is derived from an EMBL/GenBank/DDBJ whole genome shotgun (WGS) entry which is preliminary data.</text>
</comment>
<dbReference type="Gene3D" id="3.30.450.20">
    <property type="entry name" value="PAS domain"/>
    <property type="match status" value="1"/>
</dbReference>
<dbReference type="InterPro" id="IPR004358">
    <property type="entry name" value="Sig_transdc_His_kin-like_C"/>
</dbReference>
<dbReference type="Proteomes" id="UP000185860">
    <property type="component" value="Unassembled WGS sequence"/>
</dbReference>
<dbReference type="InterPro" id="IPR036890">
    <property type="entry name" value="HATPase_C_sf"/>
</dbReference>
<evidence type="ECO:0000313" key="11">
    <source>
        <dbReference type="EMBL" id="OKH37936.1"/>
    </source>
</evidence>
<dbReference type="InterPro" id="IPR036097">
    <property type="entry name" value="HisK_dim/P_sf"/>
</dbReference>
<evidence type="ECO:0000259" key="7">
    <source>
        <dbReference type="PROSITE" id="PS50046"/>
    </source>
</evidence>
<accession>A0A1U7IL71</accession>
<dbReference type="PANTHER" id="PTHR43547">
    <property type="entry name" value="TWO-COMPONENT HISTIDINE KINASE"/>
    <property type="match status" value="1"/>
</dbReference>
<dbReference type="AlphaFoldDB" id="A0A1U7IL71"/>
<comment type="catalytic activity">
    <reaction evidence="1">
        <text>ATP + protein L-histidine = ADP + protein N-phospho-L-histidine.</text>
        <dbReference type="EC" id="2.7.13.3"/>
    </reaction>
</comment>
<evidence type="ECO:0000256" key="6">
    <source>
        <dbReference type="ARBA" id="ARBA00023012"/>
    </source>
</evidence>
<dbReference type="PANTHER" id="PTHR43547:SF2">
    <property type="entry name" value="HYBRID SIGNAL TRANSDUCTION HISTIDINE KINASE C"/>
    <property type="match status" value="1"/>
</dbReference>
<dbReference type="PROSITE" id="PS50109">
    <property type="entry name" value="HIS_KIN"/>
    <property type="match status" value="1"/>
</dbReference>
<feature type="domain" description="PAC" evidence="10">
    <location>
        <begin position="97"/>
        <end position="150"/>
    </location>
</feature>
<dbReference type="InterPro" id="IPR003661">
    <property type="entry name" value="HisK_dim/P_dom"/>
</dbReference>
<dbReference type="InterPro" id="IPR000700">
    <property type="entry name" value="PAS-assoc_C"/>
</dbReference>
<dbReference type="Pfam" id="PF02518">
    <property type="entry name" value="HATPase_c"/>
    <property type="match status" value="1"/>
</dbReference>